<dbReference type="Proteomes" id="UP000789405">
    <property type="component" value="Unassembled WGS sequence"/>
</dbReference>
<evidence type="ECO:0000313" key="3">
    <source>
        <dbReference type="EMBL" id="CAG8678296.1"/>
    </source>
</evidence>
<proteinExistence type="predicted"/>
<dbReference type="EMBL" id="CAJVPY010007298">
    <property type="protein sequence ID" value="CAG8678296.1"/>
    <property type="molecule type" value="Genomic_DNA"/>
</dbReference>
<feature type="region of interest" description="Disordered" evidence="2">
    <location>
        <begin position="137"/>
        <end position="156"/>
    </location>
</feature>
<accession>A0A9N9EH31</accession>
<organism evidence="3 4">
    <name type="scientific">Dentiscutata erythropus</name>
    <dbReference type="NCBI Taxonomy" id="1348616"/>
    <lineage>
        <taxon>Eukaryota</taxon>
        <taxon>Fungi</taxon>
        <taxon>Fungi incertae sedis</taxon>
        <taxon>Mucoromycota</taxon>
        <taxon>Glomeromycotina</taxon>
        <taxon>Glomeromycetes</taxon>
        <taxon>Diversisporales</taxon>
        <taxon>Gigasporaceae</taxon>
        <taxon>Dentiscutata</taxon>
    </lineage>
</organism>
<comment type="caution">
    <text evidence="3">The sequence shown here is derived from an EMBL/GenBank/DDBJ whole genome shotgun (WGS) entry which is preliminary data.</text>
</comment>
<evidence type="ECO:0000256" key="1">
    <source>
        <dbReference type="SAM" id="Coils"/>
    </source>
</evidence>
<sequence length="235" mass="26805">MYDKEPTPFEIQQIIAEPSGSTNSSNKTLKEDVVNVIDNNEYLDVPQTRPRKDNGTATTFNRLSDRYTFSFSADLISQFDRYRAQMRESIRHELEEENREMKEQELETLETLETAINDEEGTFSVHQVHHSPFGSNMYSQGSTSRDIDSAPKSCLPKSKSKKPLIFSFLRGRTKSRHITTSDMDNQSVSGIEPSVIDIEDITMSNESDLRQSSHRAKPSLTKRFIKGIKKLVTCS</sequence>
<feature type="coiled-coil region" evidence="1">
    <location>
        <begin position="84"/>
        <end position="122"/>
    </location>
</feature>
<reference evidence="3" key="1">
    <citation type="submission" date="2021-06" db="EMBL/GenBank/DDBJ databases">
        <authorList>
            <person name="Kallberg Y."/>
            <person name="Tangrot J."/>
            <person name="Rosling A."/>
        </authorList>
    </citation>
    <scope>NUCLEOTIDE SEQUENCE</scope>
    <source>
        <strain evidence="3">MA453B</strain>
    </source>
</reference>
<keyword evidence="1" id="KW-0175">Coiled coil</keyword>
<protein>
    <submittedName>
        <fullName evidence="3">12144_t:CDS:1</fullName>
    </submittedName>
</protein>
<evidence type="ECO:0000256" key="2">
    <source>
        <dbReference type="SAM" id="MobiDB-lite"/>
    </source>
</evidence>
<name>A0A9N9EH31_9GLOM</name>
<dbReference type="OrthoDB" id="2419136at2759"/>
<keyword evidence="4" id="KW-1185">Reference proteome</keyword>
<dbReference type="AlphaFoldDB" id="A0A9N9EH31"/>
<gene>
    <name evidence="3" type="ORF">DERYTH_LOCUS11646</name>
</gene>
<evidence type="ECO:0000313" key="4">
    <source>
        <dbReference type="Proteomes" id="UP000789405"/>
    </source>
</evidence>